<protein>
    <recommendedName>
        <fullName evidence="3">DUF3224 domain-containing protein</fullName>
    </recommendedName>
</protein>
<evidence type="ECO:0008006" key="3">
    <source>
        <dbReference type="Google" id="ProtNLM"/>
    </source>
</evidence>
<dbReference type="EMBL" id="JACHLZ010000001">
    <property type="protein sequence ID" value="MBB5831188.1"/>
    <property type="molecule type" value="Genomic_DNA"/>
</dbReference>
<accession>A0A841ADM0</accession>
<dbReference type="RefSeq" id="WP_184324699.1">
    <property type="nucleotide sequence ID" value="NZ_JACHLZ010000001.1"/>
</dbReference>
<reference evidence="1 2" key="1">
    <citation type="submission" date="2020-08" db="EMBL/GenBank/DDBJ databases">
        <title>Sequencing the genomes of 1000 actinobacteria strains.</title>
        <authorList>
            <person name="Klenk H.-P."/>
        </authorList>
    </citation>
    <scope>NUCLEOTIDE SEQUENCE [LARGE SCALE GENOMIC DNA]</scope>
    <source>
        <strain evidence="1 2">DSM 28796</strain>
    </source>
</reference>
<organism evidence="1 2">
    <name type="scientific">Brachybacterium aquaticum</name>
    <dbReference type="NCBI Taxonomy" id="1432564"/>
    <lineage>
        <taxon>Bacteria</taxon>
        <taxon>Bacillati</taxon>
        <taxon>Actinomycetota</taxon>
        <taxon>Actinomycetes</taxon>
        <taxon>Micrococcales</taxon>
        <taxon>Dermabacteraceae</taxon>
        <taxon>Brachybacterium</taxon>
    </lineage>
</organism>
<keyword evidence="2" id="KW-1185">Reference proteome</keyword>
<name>A0A841ADM0_9MICO</name>
<evidence type="ECO:0000313" key="2">
    <source>
        <dbReference type="Proteomes" id="UP000588158"/>
    </source>
</evidence>
<dbReference type="Pfam" id="PF11528">
    <property type="entry name" value="DUF3224"/>
    <property type="match status" value="1"/>
</dbReference>
<proteinExistence type="predicted"/>
<evidence type="ECO:0000313" key="1">
    <source>
        <dbReference type="EMBL" id="MBB5831188.1"/>
    </source>
</evidence>
<dbReference type="Proteomes" id="UP000588158">
    <property type="component" value="Unassembled WGS sequence"/>
</dbReference>
<dbReference type="AlphaFoldDB" id="A0A841ADM0"/>
<dbReference type="SUPFAM" id="SSF159238">
    <property type="entry name" value="SO1590-like"/>
    <property type="match status" value="1"/>
</dbReference>
<gene>
    <name evidence="1" type="ORF">HNR70_001001</name>
</gene>
<comment type="caution">
    <text evidence="1">The sequence shown here is derived from an EMBL/GenBank/DDBJ whole genome shotgun (WGS) entry which is preliminary data.</text>
</comment>
<dbReference type="InterPro" id="IPR023159">
    <property type="entry name" value="SO1590-like_sf"/>
</dbReference>
<dbReference type="Gene3D" id="2.40.350.10">
    <property type="entry name" value="SO1590-like"/>
    <property type="match status" value="1"/>
</dbReference>
<dbReference type="InterPro" id="IPR021607">
    <property type="entry name" value="DUF3224"/>
</dbReference>
<sequence length="134" mass="13738">MSDTTAGTPTSLDAVFTVRMTLGDPLPGADARFDLAKEWTGGAEGTSRGVMLTAGDPETGSAGYVVSETFEGTLGGRRGTLVLQQLGTMAAGEPELQYVIVPGSGTDELAGATGTVTIGEIHDDGRHEVRIQLA</sequence>